<evidence type="ECO:0000313" key="4">
    <source>
        <dbReference type="Proteomes" id="UP001597347"/>
    </source>
</evidence>
<evidence type="ECO:0000313" key="3">
    <source>
        <dbReference type="EMBL" id="MFD1722148.1"/>
    </source>
</evidence>
<accession>A0ABW4LF55</accession>
<dbReference type="PANTHER" id="PTHR36151">
    <property type="entry name" value="BLR2777 PROTEIN"/>
    <property type="match status" value="1"/>
</dbReference>
<dbReference type="Pfam" id="PF09995">
    <property type="entry name" value="MPAB_Lcp_cat"/>
    <property type="match status" value="1"/>
</dbReference>
<feature type="compositionally biased region" description="Basic and acidic residues" evidence="1">
    <location>
        <begin position="12"/>
        <end position="22"/>
    </location>
</feature>
<protein>
    <submittedName>
        <fullName evidence="3">Oxygenase MpaB family protein</fullName>
    </submittedName>
</protein>
<feature type="region of interest" description="Disordered" evidence="1">
    <location>
        <begin position="1"/>
        <end position="39"/>
    </location>
</feature>
<keyword evidence="4" id="KW-1185">Reference proteome</keyword>
<evidence type="ECO:0000256" key="1">
    <source>
        <dbReference type="SAM" id="MobiDB-lite"/>
    </source>
</evidence>
<dbReference type="PANTHER" id="PTHR36151:SF3">
    <property type="entry name" value="ER-BOUND OXYGENASE MPAB_MPAB'_RUBBER OXYGENASE CATALYTIC DOMAIN-CONTAINING PROTEIN"/>
    <property type="match status" value="1"/>
</dbReference>
<sequence length="295" mass="30879">MGSGRRRPAAPSRDRRPGREPHGPVGARLARTAGPLSRRARRIPSAAGLQLEGVLLAGGLRALMLQLAHPAVGHGVAAHSDFAADPLGRLRGTLEFVYVCAAGDEALVRRAARAVGVAHRPVVSAPGEPVAYDAREPDLQLWVAATIHDTAMRIAEAVWGPMPAPLADELLARNGLVATALGLPASSWPADRAAFDAAFAESARALAWHDGTLEVVRALVAARATPWWVRLLMPPLASATLASLSGSARPDGVATASPRLLAVARAAAPAWRALPVGLRRLPARRLLRAAARRPA</sequence>
<dbReference type="Proteomes" id="UP001597347">
    <property type="component" value="Unassembled WGS sequence"/>
</dbReference>
<name>A0ABW4LF55_9MICO</name>
<dbReference type="RefSeq" id="WP_377935121.1">
    <property type="nucleotide sequence ID" value="NZ_JBHUEA010000017.1"/>
</dbReference>
<dbReference type="InterPro" id="IPR018713">
    <property type="entry name" value="MPAB/Lcp_cat_dom"/>
</dbReference>
<organism evidence="3 4">
    <name type="scientific">Amnibacterium endophyticum</name>
    <dbReference type="NCBI Taxonomy" id="2109337"/>
    <lineage>
        <taxon>Bacteria</taxon>
        <taxon>Bacillati</taxon>
        <taxon>Actinomycetota</taxon>
        <taxon>Actinomycetes</taxon>
        <taxon>Micrococcales</taxon>
        <taxon>Microbacteriaceae</taxon>
        <taxon>Amnibacterium</taxon>
    </lineage>
</organism>
<proteinExistence type="predicted"/>
<feature type="domain" description="ER-bound oxygenase mpaB/mpaB'/Rubber oxygenase catalytic" evidence="2">
    <location>
        <begin position="52"/>
        <end position="289"/>
    </location>
</feature>
<evidence type="ECO:0000259" key="2">
    <source>
        <dbReference type="Pfam" id="PF09995"/>
    </source>
</evidence>
<dbReference type="EMBL" id="JBHUEA010000017">
    <property type="protein sequence ID" value="MFD1722148.1"/>
    <property type="molecule type" value="Genomic_DNA"/>
</dbReference>
<gene>
    <name evidence="3" type="ORF">ACFSBI_11365</name>
</gene>
<reference evidence="4" key="1">
    <citation type="journal article" date="2019" name="Int. J. Syst. Evol. Microbiol.">
        <title>The Global Catalogue of Microorganisms (GCM) 10K type strain sequencing project: providing services to taxonomists for standard genome sequencing and annotation.</title>
        <authorList>
            <consortium name="The Broad Institute Genomics Platform"/>
            <consortium name="The Broad Institute Genome Sequencing Center for Infectious Disease"/>
            <person name="Wu L."/>
            <person name="Ma J."/>
        </authorList>
    </citation>
    <scope>NUCLEOTIDE SEQUENCE [LARGE SCALE GENOMIC DNA]</scope>
    <source>
        <strain evidence="4">CGMCC 1.12471</strain>
    </source>
</reference>
<comment type="caution">
    <text evidence="3">The sequence shown here is derived from an EMBL/GenBank/DDBJ whole genome shotgun (WGS) entry which is preliminary data.</text>
</comment>